<evidence type="ECO:0000256" key="1">
    <source>
        <dbReference type="ARBA" id="ARBA00008601"/>
    </source>
</evidence>
<comment type="similarity">
    <text evidence="1">Belongs to the protein-tyrosine phosphatase family. Non-receptor class dual specificity subfamily.</text>
</comment>
<feature type="domain" description="Tyrosine specific protein phosphatases" evidence="7">
    <location>
        <begin position="248"/>
        <end position="307"/>
    </location>
</feature>
<gene>
    <name evidence="9" type="primary">LOC34623518</name>
</gene>
<dbReference type="AlphaFoldDB" id="A0A6P6RST8"/>
<dbReference type="OrthoDB" id="2017893at2759"/>
<keyword evidence="3" id="KW-0378">Hydrolase</keyword>
<protein>
    <recommendedName>
        <fullName evidence="2">protein-tyrosine-phosphatase</fullName>
        <ecNumber evidence="2">3.1.3.48</ecNumber>
    </recommendedName>
</protein>
<evidence type="ECO:0000256" key="3">
    <source>
        <dbReference type="ARBA" id="ARBA00022801"/>
    </source>
</evidence>
<dbReference type="CDD" id="cd14498">
    <property type="entry name" value="DSP"/>
    <property type="match status" value="1"/>
</dbReference>
<dbReference type="GO" id="GO:0043409">
    <property type="term" value="P:negative regulation of MAPK cascade"/>
    <property type="evidence" value="ECO:0007669"/>
    <property type="project" value="TreeGrafter"/>
</dbReference>
<name>A0A6P6RST8_9EIME</name>
<dbReference type="GO" id="GO:0017017">
    <property type="term" value="F:MAP kinase tyrosine/serine/threonine phosphatase activity"/>
    <property type="evidence" value="ECO:0007669"/>
    <property type="project" value="TreeGrafter"/>
</dbReference>
<evidence type="ECO:0000256" key="5">
    <source>
        <dbReference type="SAM" id="MobiDB-lite"/>
    </source>
</evidence>
<dbReference type="PROSITE" id="PS50054">
    <property type="entry name" value="TYR_PHOSPHATASE_DUAL"/>
    <property type="match status" value="1"/>
</dbReference>
<accession>A0A6P6RST8</accession>
<dbReference type="PANTHER" id="PTHR10159:SF519">
    <property type="entry name" value="DUAL SPECIFICITY PROTEIN PHOSPHATASE MPK3"/>
    <property type="match status" value="1"/>
</dbReference>
<sequence length="568" mass="60417">MWLFPLAAARRARRSELQKTQANGATSAAFLGVSAPSVSCPRTVASVGGASGGHGGVVWPLGVPVCPFVAGNSPAVASATAEIYAFLSTLPLDVNSSTLGPGLVVTKTPGRLFVGTLAHALDETLLQSLSIGIVLTAAWPFGSWPCRQRELYKKLGILHYVHPLLDDPSQGAEGGGISSWGSKGLLRERWALRFFEHAREKQWPMLGISVSARLHAGGICPRGLLDLNRPSLSGLWIFAFLVPLLQLLRFDNLSLGSVREALMRGTNVFIHCEKGISRSVAVCMAYLIMYEGHSFRSSYLTIRRYRPIARPNIGFIHQLLDLEAQIGSSESMLHDRHRRPSQGGAPALTNEQREAALFGKSEKGETGASPSNNSPDRVPPHGQNPAYSKAHSRQAAAAAGRSGVAVDPMPQAIERTAVQRTVQGVMVLCHNASTTGGSTLSGQVVVPTARGTLMEDEWRHLAAVGSHALSEPLAFSAEAAATSSAAAPPTAVTKGLLPKRPCWGSHSCRRFRRCFSCAAATTAMVPVSVLPQIQGMRQYGNTAFGLPTGALRYTSRLECPGTAGDPVC</sequence>
<dbReference type="SMART" id="SM00195">
    <property type="entry name" value="DSPc"/>
    <property type="match status" value="1"/>
</dbReference>
<dbReference type="GO" id="GO:0033550">
    <property type="term" value="F:MAP kinase tyrosine phosphatase activity"/>
    <property type="evidence" value="ECO:0007669"/>
    <property type="project" value="TreeGrafter"/>
</dbReference>
<dbReference type="InterPro" id="IPR000387">
    <property type="entry name" value="Tyr_Pase_dom"/>
</dbReference>
<keyword evidence="8" id="KW-1185">Reference proteome</keyword>
<dbReference type="InterPro" id="IPR020422">
    <property type="entry name" value="TYR_PHOSPHATASE_DUAL_dom"/>
</dbReference>
<evidence type="ECO:0000259" key="6">
    <source>
        <dbReference type="PROSITE" id="PS50054"/>
    </source>
</evidence>
<evidence type="ECO:0000259" key="7">
    <source>
        <dbReference type="PROSITE" id="PS50056"/>
    </source>
</evidence>
<reference evidence="9" key="1">
    <citation type="submission" date="2025-08" db="UniProtKB">
        <authorList>
            <consortium name="RefSeq"/>
        </authorList>
    </citation>
    <scope>IDENTIFICATION</scope>
</reference>
<dbReference type="SUPFAM" id="SSF52799">
    <property type="entry name" value="(Phosphotyrosine protein) phosphatases II"/>
    <property type="match status" value="1"/>
</dbReference>
<feature type="compositionally biased region" description="Low complexity" evidence="5">
    <location>
        <begin position="393"/>
        <end position="404"/>
    </location>
</feature>
<organism evidence="8 9">
    <name type="scientific">Cyclospora cayetanensis</name>
    <dbReference type="NCBI Taxonomy" id="88456"/>
    <lineage>
        <taxon>Eukaryota</taxon>
        <taxon>Sar</taxon>
        <taxon>Alveolata</taxon>
        <taxon>Apicomplexa</taxon>
        <taxon>Conoidasida</taxon>
        <taxon>Coccidia</taxon>
        <taxon>Eucoccidiorida</taxon>
        <taxon>Eimeriorina</taxon>
        <taxon>Eimeriidae</taxon>
        <taxon>Cyclospora</taxon>
    </lineage>
</organism>
<evidence type="ECO:0000256" key="4">
    <source>
        <dbReference type="ARBA" id="ARBA00022912"/>
    </source>
</evidence>
<dbReference type="GO" id="GO:0005737">
    <property type="term" value="C:cytoplasm"/>
    <property type="evidence" value="ECO:0007669"/>
    <property type="project" value="TreeGrafter"/>
</dbReference>
<dbReference type="RefSeq" id="XP_026190614.1">
    <property type="nucleotide sequence ID" value="XM_026334829.1"/>
</dbReference>
<evidence type="ECO:0000313" key="8">
    <source>
        <dbReference type="Proteomes" id="UP000515125"/>
    </source>
</evidence>
<evidence type="ECO:0000256" key="2">
    <source>
        <dbReference type="ARBA" id="ARBA00013064"/>
    </source>
</evidence>
<dbReference type="Pfam" id="PF00782">
    <property type="entry name" value="DSPc"/>
    <property type="match status" value="1"/>
</dbReference>
<dbReference type="GO" id="GO:0008330">
    <property type="term" value="F:protein tyrosine/threonine phosphatase activity"/>
    <property type="evidence" value="ECO:0007669"/>
    <property type="project" value="TreeGrafter"/>
</dbReference>
<dbReference type="InterPro" id="IPR000340">
    <property type="entry name" value="Dual-sp_phosphatase_cat-dom"/>
</dbReference>
<dbReference type="Gene3D" id="3.90.190.10">
    <property type="entry name" value="Protein tyrosine phosphatase superfamily"/>
    <property type="match status" value="1"/>
</dbReference>
<dbReference type="PANTHER" id="PTHR10159">
    <property type="entry name" value="DUAL SPECIFICITY PROTEIN PHOSPHATASE"/>
    <property type="match status" value="1"/>
</dbReference>
<feature type="domain" description="Tyrosine-protein phosphatase" evidence="6">
    <location>
        <begin position="100"/>
        <end position="328"/>
    </location>
</feature>
<dbReference type="PROSITE" id="PS50056">
    <property type="entry name" value="TYR_PHOSPHATASE_2"/>
    <property type="match status" value="1"/>
</dbReference>
<dbReference type="GeneID" id="34623518"/>
<proteinExistence type="inferred from homology"/>
<evidence type="ECO:0000313" key="9">
    <source>
        <dbReference type="RefSeq" id="XP_026190614.1"/>
    </source>
</evidence>
<dbReference type="InterPro" id="IPR029021">
    <property type="entry name" value="Prot-tyrosine_phosphatase-like"/>
</dbReference>
<feature type="region of interest" description="Disordered" evidence="5">
    <location>
        <begin position="361"/>
        <end position="404"/>
    </location>
</feature>
<dbReference type="EC" id="3.1.3.48" evidence="2"/>
<keyword evidence="4" id="KW-0904">Protein phosphatase</keyword>
<dbReference type="Proteomes" id="UP000515125">
    <property type="component" value="Unplaced"/>
</dbReference>